<evidence type="ECO:0000259" key="2">
    <source>
        <dbReference type="Pfam" id="PF05699"/>
    </source>
</evidence>
<dbReference type="GO" id="GO:0046983">
    <property type="term" value="F:protein dimerization activity"/>
    <property type="evidence" value="ECO:0007669"/>
    <property type="project" value="InterPro"/>
</dbReference>
<organism evidence="3 4">
    <name type="scientific">Strongylocentrotus purpuratus</name>
    <name type="common">Purple sea urchin</name>
    <dbReference type="NCBI Taxonomy" id="7668"/>
    <lineage>
        <taxon>Eukaryota</taxon>
        <taxon>Metazoa</taxon>
        <taxon>Echinodermata</taxon>
        <taxon>Eleutherozoa</taxon>
        <taxon>Echinozoa</taxon>
        <taxon>Echinoidea</taxon>
        <taxon>Euechinoidea</taxon>
        <taxon>Echinacea</taxon>
        <taxon>Camarodonta</taxon>
        <taxon>Echinidea</taxon>
        <taxon>Strongylocentrotidae</taxon>
        <taxon>Strongylocentrotus</taxon>
    </lineage>
</organism>
<dbReference type="InterPro" id="IPR012337">
    <property type="entry name" value="RNaseH-like_sf"/>
</dbReference>
<name>A0A7M7HJU9_STRPU</name>
<accession>A0A7M7HJU9</accession>
<evidence type="ECO:0000313" key="4">
    <source>
        <dbReference type="Proteomes" id="UP000007110"/>
    </source>
</evidence>
<feature type="domain" description="HAT C-terminal dimerisation" evidence="2">
    <location>
        <begin position="611"/>
        <end position="663"/>
    </location>
</feature>
<reference evidence="4" key="1">
    <citation type="submission" date="2015-02" db="EMBL/GenBank/DDBJ databases">
        <title>Genome sequencing for Strongylocentrotus purpuratus.</title>
        <authorList>
            <person name="Murali S."/>
            <person name="Liu Y."/>
            <person name="Vee V."/>
            <person name="English A."/>
            <person name="Wang M."/>
            <person name="Skinner E."/>
            <person name="Han Y."/>
            <person name="Muzny D.M."/>
            <person name="Worley K.C."/>
            <person name="Gibbs R.A."/>
        </authorList>
    </citation>
    <scope>NUCLEOTIDE SEQUENCE</scope>
</reference>
<dbReference type="InParanoid" id="A0A7M7HJU9"/>
<feature type="compositionally biased region" description="Polar residues" evidence="1">
    <location>
        <begin position="292"/>
        <end position="303"/>
    </location>
</feature>
<evidence type="ECO:0000313" key="3">
    <source>
        <dbReference type="EnsemblMetazoa" id="XP_011674672"/>
    </source>
</evidence>
<dbReference type="InterPro" id="IPR008906">
    <property type="entry name" value="HATC_C_dom"/>
</dbReference>
<dbReference type="SUPFAM" id="SSF53098">
    <property type="entry name" value="Ribonuclease H-like"/>
    <property type="match status" value="1"/>
</dbReference>
<sequence>MFPDSNIAARFSCRRTKTTAIARTLGQEAKADLVDKLRTEPFSISTDGSSDRGCEEQLYPIIVRYYDADIGRVVSCLLEIATTKERSTGKNIFLLMDGVLKENNIPWKNVIAYSADNAAVMMGRLSGVALFVKKENEDIFILGCPCHLLHLSAEKGVNVLPFSPVDILTPIFYYLEKSSKRHKAFKEVQQMCGAENHAILKHVCTRWLSMERALGRLIEQWVPIKEYFRLEAESEGASPPRKQKAKVTTHDSADRAGQSSQEQELLGGKRKKDNEDRNPKKQKVSQEKADGQSKSAPSAGQSSIKKRPSSVLQSKCKVVHKQSQIFSGSKKSPAVAPGIQKVPSRGESAFASSVWKEKSKVSKLTPTRKTTQGPLNASSGGNTSKSETKKSNASTSVSVPPAGKAAAIHAQLTDCNKLYCMFLLYSTPLFNKLNLELQEEAPQINLLRQKFQDFLRDVLIRFVKPAAVVGASSLQECAYKDKSNQKDDKDLVVGQNVKELLANSKFSDNQRKEFYESVRKYFVAVTDYVIAKFPLEDEVICHAQVTNPGKRLDVSFSSLSFFCHKFHMEDKLDIVELEFLPYQVDPLLNVSLDKRADEVWTEIRTLKDHVTDKLKYDNLGKLMHAILALPHSNADDERLFSIVRKNSTEFRPSLKTTTLSDILTKKLRNQAMKVPSYDMKFPDKLLEKCKKAATSFVSGSSA</sequence>
<dbReference type="PANTHER" id="PTHR37162:SF10">
    <property type="entry name" value="DUF4371 DOMAIN-CONTAINING PROTEIN"/>
    <property type="match status" value="1"/>
</dbReference>
<dbReference type="AlphaFoldDB" id="A0A7M7HJU9"/>
<evidence type="ECO:0000256" key="1">
    <source>
        <dbReference type="SAM" id="MobiDB-lite"/>
    </source>
</evidence>
<feature type="compositionally biased region" description="Polar residues" evidence="1">
    <location>
        <begin position="364"/>
        <end position="398"/>
    </location>
</feature>
<feature type="compositionally biased region" description="Polar residues" evidence="1">
    <location>
        <begin position="321"/>
        <end position="330"/>
    </location>
</feature>
<dbReference type="Pfam" id="PF05699">
    <property type="entry name" value="Dimer_Tnp_hAT"/>
    <property type="match status" value="1"/>
</dbReference>
<dbReference type="GeneID" id="105443327"/>
<dbReference type="OrthoDB" id="6116262at2759"/>
<proteinExistence type="predicted"/>
<dbReference type="Proteomes" id="UP000007110">
    <property type="component" value="Unassembled WGS sequence"/>
</dbReference>
<feature type="compositionally biased region" description="Basic and acidic residues" evidence="1">
    <location>
        <begin position="272"/>
        <end position="291"/>
    </location>
</feature>
<dbReference type="EnsemblMetazoa" id="XM_011676370">
    <property type="protein sequence ID" value="XP_011674672"/>
    <property type="gene ID" value="LOC105443327"/>
</dbReference>
<dbReference type="KEGG" id="spu:105443327"/>
<dbReference type="RefSeq" id="XP_011674672.2">
    <property type="nucleotide sequence ID" value="XM_011676370.2"/>
</dbReference>
<feature type="region of interest" description="Disordered" evidence="1">
    <location>
        <begin position="232"/>
        <end position="399"/>
    </location>
</feature>
<keyword evidence="4" id="KW-1185">Reference proteome</keyword>
<dbReference type="PANTHER" id="PTHR37162">
    <property type="entry name" value="HAT FAMILY DIMERISATION DOMAINCONTAINING PROTEIN-RELATED"/>
    <property type="match status" value="1"/>
</dbReference>
<dbReference type="OMA" id="ANIKRHE"/>
<reference evidence="3" key="2">
    <citation type="submission" date="2021-01" db="UniProtKB">
        <authorList>
            <consortium name="EnsemblMetazoa"/>
        </authorList>
    </citation>
    <scope>IDENTIFICATION</scope>
</reference>
<protein>
    <recommendedName>
        <fullName evidence="2">HAT C-terminal dimerisation domain-containing protein</fullName>
    </recommendedName>
</protein>